<evidence type="ECO:0000313" key="9">
    <source>
        <dbReference type="Proteomes" id="UP001501427"/>
    </source>
</evidence>
<keyword evidence="5" id="KW-0460">Magnesium</keyword>
<dbReference type="PROSITE" id="PS00726">
    <property type="entry name" value="AP_NUCLEASE_F1_1"/>
    <property type="match status" value="1"/>
</dbReference>
<dbReference type="PROSITE" id="PS51435">
    <property type="entry name" value="AP_NUCLEASE_F1_4"/>
    <property type="match status" value="1"/>
</dbReference>
<feature type="region of interest" description="Disordered" evidence="6">
    <location>
        <begin position="311"/>
        <end position="334"/>
    </location>
</feature>
<gene>
    <name evidence="8" type="ORF">GCM10009546_54070</name>
</gene>
<dbReference type="Proteomes" id="UP001501427">
    <property type="component" value="Unassembled WGS sequence"/>
</dbReference>
<reference evidence="9" key="1">
    <citation type="journal article" date="2019" name="Int. J. Syst. Evol. Microbiol.">
        <title>The Global Catalogue of Microorganisms (GCM) 10K type strain sequencing project: providing services to taxonomists for standard genome sequencing and annotation.</title>
        <authorList>
            <consortium name="The Broad Institute Genomics Platform"/>
            <consortium name="The Broad Institute Genome Sequencing Center for Infectious Disease"/>
            <person name="Wu L."/>
            <person name="Ma J."/>
        </authorList>
    </citation>
    <scope>NUCLEOTIDE SEQUENCE [LARGE SCALE GENOMIC DNA]</scope>
    <source>
        <strain evidence="9">JCM 10667</strain>
    </source>
</reference>
<comment type="cofactor">
    <cofactor evidence="1">
        <name>Mg(2+)</name>
        <dbReference type="ChEBI" id="CHEBI:18420"/>
    </cofactor>
</comment>
<dbReference type="InterPro" id="IPR020847">
    <property type="entry name" value="AP_endonuclease_F1_BS"/>
</dbReference>
<dbReference type="PANTHER" id="PTHR43250">
    <property type="entry name" value="EXODEOXYRIBONUCLEASE III"/>
    <property type="match status" value="1"/>
</dbReference>
<evidence type="ECO:0000256" key="4">
    <source>
        <dbReference type="ARBA" id="ARBA00022801"/>
    </source>
</evidence>
<evidence type="ECO:0000256" key="6">
    <source>
        <dbReference type="SAM" id="MobiDB-lite"/>
    </source>
</evidence>
<evidence type="ECO:0000256" key="1">
    <source>
        <dbReference type="ARBA" id="ARBA00001946"/>
    </source>
</evidence>
<dbReference type="EMBL" id="BAAAHD010000060">
    <property type="protein sequence ID" value="GAA0584959.1"/>
    <property type="molecule type" value="Genomic_DNA"/>
</dbReference>
<dbReference type="Gene3D" id="3.60.10.10">
    <property type="entry name" value="Endonuclease/exonuclease/phosphatase"/>
    <property type="match status" value="1"/>
</dbReference>
<dbReference type="NCBIfam" id="TIGR00195">
    <property type="entry name" value="exoDNase_III"/>
    <property type="match status" value="1"/>
</dbReference>
<dbReference type="NCBIfam" id="TIGR00633">
    <property type="entry name" value="xth"/>
    <property type="match status" value="1"/>
</dbReference>
<evidence type="ECO:0000259" key="7">
    <source>
        <dbReference type="Pfam" id="PF03372"/>
    </source>
</evidence>
<dbReference type="SUPFAM" id="SSF56219">
    <property type="entry name" value="DNase I-like"/>
    <property type="match status" value="1"/>
</dbReference>
<dbReference type="InterPro" id="IPR036691">
    <property type="entry name" value="Endo/exonu/phosph_ase_sf"/>
</dbReference>
<keyword evidence="9" id="KW-1185">Reference proteome</keyword>
<dbReference type="InterPro" id="IPR037493">
    <property type="entry name" value="ExoIII-like"/>
</dbReference>
<evidence type="ECO:0000256" key="3">
    <source>
        <dbReference type="ARBA" id="ARBA00022723"/>
    </source>
</evidence>
<name>A0ABP3Q7J0_9ACTN</name>
<dbReference type="InterPro" id="IPR004808">
    <property type="entry name" value="AP_endonuc_1"/>
</dbReference>
<organism evidence="8 9">
    <name type="scientific">Actinomadura livida</name>
    <dbReference type="NCBI Taxonomy" id="79909"/>
    <lineage>
        <taxon>Bacteria</taxon>
        <taxon>Bacillati</taxon>
        <taxon>Actinomycetota</taxon>
        <taxon>Actinomycetes</taxon>
        <taxon>Streptosporangiales</taxon>
        <taxon>Thermomonosporaceae</taxon>
        <taxon>Actinomadura</taxon>
    </lineage>
</organism>
<keyword evidence="4" id="KW-0378">Hydrolase</keyword>
<comment type="similarity">
    <text evidence="2">Belongs to the DNA repair enzymes AP/ExoA family.</text>
</comment>
<feature type="domain" description="Endonuclease/exonuclease/phosphatase" evidence="7">
    <location>
        <begin position="61"/>
        <end position="321"/>
    </location>
</feature>
<dbReference type="Pfam" id="PF03372">
    <property type="entry name" value="Exo_endo_phos"/>
    <property type="match status" value="1"/>
</dbReference>
<sequence length="334" mass="35788">MCGDAARATQPPAIYRSRGLLGVPLAGGEADLQCTGRGARMGPCDRARPPGKWQAGGMRLATWNVNSVKARLPRLLSWLAETAPDVVCLQETKCRADQFPAAEVAELGYATAAHGDGRWNGVAVLSRVGIEDVSNGFPGEPAYEGEAEGQTKLTEPVLLVPEARAIGATCGGVRVWSLYAPNGRTPDSAHYAYKLEWFRALRDALGAELARGLPLVACGDYNVAPTDEDVWDPSVFVGSTHVTPAERQALTELRDLGLHDVVPAAMKGPHPYTYWDYRAGAFHKDMGMRIDLFYASEDCASRVSSAYVDREARKGKGPSDHAPVVVDVDAEGPG</sequence>
<dbReference type="CDD" id="cd09086">
    <property type="entry name" value="ExoIII-like_AP-endo"/>
    <property type="match status" value="1"/>
</dbReference>
<proteinExistence type="inferred from homology"/>
<dbReference type="InterPro" id="IPR005135">
    <property type="entry name" value="Endo/exonuclease/phosphatase"/>
</dbReference>
<accession>A0ABP3Q7J0</accession>
<protein>
    <submittedName>
        <fullName evidence="8">Exodeoxyribonuclease III</fullName>
    </submittedName>
</protein>
<keyword evidence="3" id="KW-0479">Metal-binding</keyword>
<comment type="caution">
    <text evidence="8">The sequence shown here is derived from an EMBL/GenBank/DDBJ whole genome shotgun (WGS) entry which is preliminary data.</text>
</comment>
<dbReference type="PANTHER" id="PTHR43250:SF2">
    <property type="entry name" value="EXODEOXYRIBONUCLEASE III"/>
    <property type="match status" value="1"/>
</dbReference>
<evidence type="ECO:0000313" key="8">
    <source>
        <dbReference type="EMBL" id="GAA0584959.1"/>
    </source>
</evidence>
<evidence type="ECO:0000256" key="2">
    <source>
        <dbReference type="ARBA" id="ARBA00007092"/>
    </source>
</evidence>
<evidence type="ECO:0000256" key="5">
    <source>
        <dbReference type="ARBA" id="ARBA00022842"/>
    </source>
</evidence>